<name>A0A3N0YYH1_ANAGA</name>
<feature type="compositionally biased region" description="Basic and acidic residues" evidence="1">
    <location>
        <begin position="64"/>
        <end position="73"/>
    </location>
</feature>
<evidence type="ECO:0000313" key="2">
    <source>
        <dbReference type="EMBL" id="ROL51210.1"/>
    </source>
</evidence>
<comment type="caution">
    <text evidence="2">The sequence shown here is derived from an EMBL/GenBank/DDBJ whole genome shotgun (WGS) entry which is preliminary data.</text>
</comment>
<evidence type="ECO:0000313" key="3">
    <source>
        <dbReference type="Proteomes" id="UP000281406"/>
    </source>
</evidence>
<keyword evidence="3" id="KW-1185">Reference proteome</keyword>
<sequence>MGRACADGCLFGSECDSETRLRINPLHLAMGFTLDSDDGSLTCQRDANAVPATGPRNSRWRGQQGREAREGYARESSQFEKSYPAVTDTRTPVTHSTPMLIDTVQLGVFGRTAQVQQRSA</sequence>
<proteinExistence type="predicted"/>
<protein>
    <submittedName>
        <fullName evidence="2">Uncharacterized protein</fullName>
    </submittedName>
</protein>
<dbReference type="AlphaFoldDB" id="A0A3N0YYH1"/>
<reference evidence="2 3" key="1">
    <citation type="submission" date="2018-10" db="EMBL/GenBank/DDBJ databases">
        <title>Genome assembly for a Yunnan-Guizhou Plateau 3E fish, Anabarilius grahami (Regan), and its evolutionary and genetic applications.</title>
        <authorList>
            <person name="Jiang W."/>
        </authorList>
    </citation>
    <scope>NUCLEOTIDE SEQUENCE [LARGE SCALE GENOMIC DNA]</scope>
    <source>
        <strain evidence="2">AG-KIZ</strain>
        <tissue evidence="2">Muscle</tissue>
    </source>
</reference>
<organism evidence="2 3">
    <name type="scientific">Anabarilius grahami</name>
    <name type="common">Kanglang fish</name>
    <name type="synonym">Barilius grahami</name>
    <dbReference type="NCBI Taxonomy" id="495550"/>
    <lineage>
        <taxon>Eukaryota</taxon>
        <taxon>Metazoa</taxon>
        <taxon>Chordata</taxon>
        <taxon>Craniata</taxon>
        <taxon>Vertebrata</taxon>
        <taxon>Euteleostomi</taxon>
        <taxon>Actinopterygii</taxon>
        <taxon>Neopterygii</taxon>
        <taxon>Teleostei</taxon>
        <taxon>Ostariophysi</taxon>
        <taxon>Cypriniformes</taxon>
        <taxon>Xenocyprididae</taxon>
        <taxon>Xenocypridinae</taxon>
        <taxon>Xenocypridinae incertae sedis</taxon>
        <taxon>Anabarilius</taxon>
    </lineage>
</organism>
<gene>
    <name evidence="2" type="ORF">DPX16_18538</name>
</gene>
<feature type="region of interest" description="Disordered" evidence="1">
    <location>
        <begin position="47"/>
        <end position="96"/>
    </location>
</feature>
<accession>A0A3N0YYH1</accession>
<dbReference type="EMBL" id="RJVU01019080">
    <property type="protein sequence ID" value="ROL51210.1"/>
    <property type="molecule type" value="Genomic_DNA"/>
</dbReference>
<dbReference type="Proteomes" id="UP000281406">
    <property type="component" value="Unassembled WGS sequence"/>
</dbReference>
<evidence type="ECO:0000256" key="1">
    <source>
        <dbReference type="SAM" id="MobiDB-lite"/>
    </source>
</evidence>